<name>A0ABW6CI64_9CAUL</name>
<dbReference type="RefSeq" id="WP_377367184.1">
    <property type="nucleotide sequence ID" value="NZ_JAOTJD010000002.1"/>
</dbReference>
<dbReference type="Pfam" id="PF02836">
    <property type="entry name" value="Glyco_hydro_2_C"/>
    <property type="match status" value="1"/>
</dbReference>
<dbReference type="Pfam" id="PF16353">
    <property type="entry name" value="LacZ_4"/>
    <property type="match status" value="1"/>
</dbReference>
<dbReference type="InterPro" id="IPR011013">
    <property type="entry name" value="Gal_mutarotase_sf_dom"/>
</dbReference>
<comment type="similarity">
    <text evidence="2 7">Belongs to the glycosyl hydrolase 2 family.</text>
</comment>
<dbReference type="InterPro" id="IPR032312">
    <property type="entry name" value="LacZ_4"/>
</dbReference>
<dbReference type="SUPFAM" id="SSF49785">
    <property type="entry name" value="Galactose-binding domain-like"/>
    <property type="match status" value="1"/>
</dbReference>
<evidence type="ECO:0000259" key="8">
    <source>
        <dbReference type="SMART" id="SM01038"/>
    </source>
</evidence>
<evidence type="ECO:0000313" key="9">
    <source>
        <dbReference type="EMBL" id="MFD3262763.1"/>
    </source>
</evidence>
<dbReference type="PROSITE" id="PS00608">
    <property type="entry name" value="GLYCOSYL_HYDROL_F2_2"/>
    <property type="match status" value="1"/>
</dbReference>
<dbReference type="SUPFAM" id="SSF51445">
    <property type="entry name" value="(Trans)glycosidases"/>
    <property type="match status" value="1"/>
</dbReference>
<protein>
    <recommendedName>
        <fullName evidence="3 7">Beta-galactosidase</fullName>
        <ecNumber evidence="3 7">3.2.1.23</ecNumber>
    </recommendedName>
    <alternativeName>
        <fullName evidence="6 7">Lactase</fullName>
    </alternativeName>
</protein>
<dbReference type="Pfam" id="PF00703">
    <property type="entry name" value="Glyco_hydro_2"/>
    <property type="match status" value="1"/>
</dbReference>
<evidence type="ECO:0000256" key="6">
    <source>
        <dbReference type="ARBA" id="ARBA00032230"/>
    </source>
</evidence>
<evidence type="ECO:0000256" key="5">
    <source>
        <dbReference type="ARBA" id="ARBA00023295"/>
    </source>
</evidence>
<dbReference type="InterPro" id="IPR014718">
    <property type="entry name" value="GH-type_carb-bd"/>
</dbReference>
<sequence>MRTWVHPETVSVGRLPARASFTPYGDMQSALARRSSPFVRSLNGDWKFQLVDRPEAIPAEFAARDFDDAGWGALPVPSNWTMHGHDRPHYTNVQMPFTLAAPNVPDENPTGLYRTAFEVPADWDGRRIVLRIGAAESVLYVWVNGQAVGMGKDSRLPQDFDVTAFVTPGADNLLACAVVKWSDASYIEDQDQWWMGGIHRDVELIASAPTHIADVFARAGLEDDYATGALSVTVKLGFPAEPDNGWEVEAQLYDGDVPVLDAPLRKKVWSAVKGHSPYRPALGQVTLESAVPAPRPWSSETPNLYTLVISLHRAGGPAVEATSVRVGFRRVELGDRELLINGKPVMIAGMNRHEHHPVRGKAITREDMLADVLLMKSFNVNAVRTSHYPNHEAWYELCDEYGLYLVDEADIESHDFMHGLCRDPRYASQFLERGLRMVERDKNHPSIILWSLGNESGYGPNHDAMAGWIRQYDPSRPLHYEGAIWGWDPSAALQHIAALGGIQTGGAPGAMASDIVCPMYPPIENIVAWAKADDPADRRPMILCEYSHAMGNSNGSLSDYWEAFETHHGLQGGFIWEWVDHGIAQQTADGRPFMAYGGDFGDTPNDLNFCCDGIVGADRVPHPALWEFKTLAQPVSVAWDGERLSVTNKRDFTTLEDLTGSWALEVDGRVVAEGKLPRLPTAPGATESVALNLTRPEIEAGQEAFLMVRFALAEPTRWATAGHEVAWAQLPVSLAVKAGQPTERLTGTLVLMQTEETVRVGGEGFELIFSKTSGTLERYLWRNHALLLAGPRLQVWRGATDNDGIKGWTDQDAKPMGKWLAAGLDALVPGPVEVGVAEAAGSVVVTVIQAWASAHLAEAITHRQDYRITPDGRVAVGNRFEVAPELPDLPRLGVTLALPEGFERLTWFGRGPGDTYVDRKAAGWIGRFEGTVSDQYVPYVLPQEHGNRTDLRWMAVEGADAGLVFLAACEGSASHFAPGDLFSAKHTTDLTPRAETLVNLDVRQRGLGTASCGPDTLDRYKIGAGVHVLNYEMRPYAAGDDPGVVARE</sequence>
<dbReference type="Pfam" id="PF02929">
    <property type="entry name" value="Bgal_small_N"/>
    <property type="match status" value="1"/>
</dbReference>
<evidence type="ECO:0000256" key="4">
    <source>
        <dbReference type="ARBA" id="ARBA00022801"/>
    </source>
</evidence>
<dbReference type="Proteomes" id="UP001598130">
    <property type="component" value="Unassembled WGS sequence"/>
</dbReference>
<dbReference type="Gene3D" id="2.60.40.10">
    <property type="entry name" value="Immunoglobulins"/>
    <property type="match status" value="2"/>
</dbReference>
<evidence type="ECO:0000313" key="10">
    <source>
        <dbReference type="Proteomes" id="UP001598130"/>
    </source>
</evidence>
<keyword evidence="10" id="KW-1185">Reference proteome</keyword>
<feature type="domain" description="Beta galactosidase small chain/" evidence="8">
    <location>
        <begin position="759"/>
        <end position="1034"/>
    </location>
</feature>
<dbReference type="InterPro" id="IPR023230">
    <property type="entry name" value="Glyco_hydro_2_CS"/>
</dbReference>
<dbReference type="InterPro" id="IPR006102">
    <property type="entry name" value="Ig-like_GH2"/>
</dbReference>
<accession>A0ABW6CI64</accession>
<evidence type="ECO:0000256" key="7">
    <source>
        <dbReference type="RuleBase" id="RU361154"/>
    </source>
</evidence>
<gene>
    <name evidence="9" type="ORF">OCL97_02160</name>
</gene>
<dbReference type="InterPro" id="IPR023232">
    <property type="entry name" value="Glyco_hydro_2_AS"/>
</dbReference>
<dbReference type="InterPro" id="IPR017853">
    <property type="entry name" value="GH"/>
</dbReference>
<dbReference type="EC" id="3.2.1.23" evidence="3 7"/>
<reference evidence="9 10" key="1">
    <citation type="submission" date="2022-09" db="EMBL/GenBank/DDBJ databases">
        <title>New species of Phenylobacterium.</title>
        <authorList>
            <person name="Mieszkin S."/>
        </authorList>
    </citation>
    <scope>NUCLEOTIDE SEQUENCE [LARGE SCALE GENOMIC DNA]</scope>
    <source>
        <strain evidence="9 10">HK31-G</strain>
    </source>
</reference>
<dbReference type="InterPro" id="IPR006101">
    <property type="entry name" value="Glyco_hydro_2"/>
</dbReference>
<dbReference type="SUPFAM" id="SSF49303">
    <property type="entry name" value="beta-Galactosidase/glucuronidase domain"/>
    <property type="match status" value="2"/>
</dbReference>
<evidence type="ECO:0000256" key="1">
    <source>
        <dbReference type="ARBA" id="ARBA00001412"/>
    </source>
</evidence>
<dbReference type="PROSITE" id="PS00719">
    <property type="entry name" value="GLYCOSYL_HYDROL_F2_1"/>
    <property type="match status" value="1"/>
</dbReference>
<evidence type="ECO:0000256" key="3">
    <source>
        <dbReference type="ARBA" id="ARBA00012756"/>
    </source>
</evidence>
<comment type="caution">
    <text evidence="9">The sequence shown here is derived from an EMBL/GenBank/DDBJ whole genome shotgun (WGS) entry which is preliminary data.</text>
</comment>
<dbReference type="EMBL" id="JAOTJD010000002">
    <property type="protein sequence ID" value="MFD3262763.1"/>
    <property type="molecule type" value="Genomic_DNA"/>
</dbReference>
<dbReference type="PRINTS" id="PR00132">
    <property type="entry name" value="GLHYDRLASE2"/>
</dbReference>
<dbReference type="Gene3D" id="3.20.20.80">
    <property type="entry name" value="Glycosidases"/>
    <property type="match status" value="1"/>
</dbReference>
<dbReference type="InterPro" id="IPR006103">
    <property type="entry name" value="Glyco_hydro_2_cat"/>
</dbReference>
<dbReference type="InterPro" id="IPR008979">
    <property type="entry name" value="Galactose-bd-like_sf"/>
</dbReference>
<comment type="catalytic activity">
    <reaction evidence="1 7">
        <text>Hydrolysis of terminal non-reducing beta-D-galactose residues in beta-D-galactosides.</text>
        <dbReference type="EC" id="3.2.1.23"/>
    </reaction>
</comment>
<dbReference type="PANTHER" id="PTHR46323:SF2">
    <property type="entry name" value="BETA-GALACTOSIDASE"/>
    <property type="match status" value="1"/>
</dbReference>
<dbReference type="InterPro" id="IPR006104">
    <property type="entry name" value="Glyco_hydro_2_N"/>
</dbReference>
<dbReference type="SUPFAM" id="SSF74650">
    <property type="entry name" value="Galactose mutarotase-like"/>
    <property type="match status" value="1"/>
</dbReference>
<dbReference type="InterPro" id="IPR050347">
    <property type="entry name" value="Bact_Beta-galactosidase"/>
</dbReference>
<organism evidence="9 10">
    <name type="scientific">Phenylobacterium ferrooxidans</name>
    <dbReference type="NCBI Taxonomy" id="2982689"/>
    <lineage>
        <taxon>Bacteria</taxon>
        <taxon>Pseudomonadati</taxon>
        <taxon>Pseudomonadota</taxon>
        <taxon>Alphaproteobacteria</taxon>
        <taxon>Caulobacterales</taxon>
        <taxon>Caulobacteraceae</taxon>
        <taxon>Phenylobacterium</taxon>
    </lineage>
</organism>
<proteinExistence type="inferred from homology"/>
<dbReference type="InterPro" id="IPR036156">
    <property type="entry name" value="Beta-gal/glucu_dom_sf"/>
</dbReference>
<dbReference type="PANTHER" id="PTHR46323">
    <property type="entry name" value="BETA-GALACTOSIDASE"/>
    <property type="match status" value="1"/>
</dbReference>
<dbReference type="Gene3D" id="2.70.98.10">
    <property type="match status" value="1"/>
</dbReference>
<dbReference type="Gene3D" id="2.60.120.260">
    <property type="entry name" value="Galactose-binding domain-like"/>
    <property type="match status" value="1"/>
</dbReference>
<keyword evidence="5 7" id="KW-0326">Glycosidase</keyword>
<keyword evidence="4 7" id="KW-0378">Hydrolase</keyword>
<dbReference type="InterPro" id="IPR013783">
    <property type="entry name" value="Ig-like_fold"/>
</dbReference>
<evidence type="ECO:0000256" key="2">
    <source>
        <dbReference type="ARBA" id="ARBA00007401"/>
    </source>
</evidence>
<dbReference type="InterPro" id="IPR004199">
    <property type="entry name" value="B-gal_small/dom_5"/>
</dbReference>
<dbReference type="SMART" id="SM01038">
    <property type="entry name" value="Bgal_small_N"/>
    <property type="match status" value="1"/>
</dbReference>
<dbReference type="Pfam" id="PF02837">
    <property type="entry name" value="Glyco_hydro_2_N"/>
    <property type="match status" value="1"/>
</dbReference>